<evidence type="ECO:0000313" key="1">
    <source>
        <dbReference type="EMBL" id="DAF96802.1"/>
    </source>
</evidence>
<proteinExistence type="predicted"/>
<protein>
    <submittedName>
        <fullName evidence="1">Uncharacterized protein</fullName>
    </submittedName>
</protein>
<name>A0A8S5UQW7_9CAUD</name>
<accession>A0A8S5UQW7</accession>
<dbReference type="EMBL" id="BK016121">
    <property type="protein sequence ID" value="DAF96802.1"/>
    <property type="molecule type" value="Genomic_DNA"/>
</dbReference>
<organism evidence="1">
    <name type="scientific">Podoviridae sp. ctQyH19</name>
    <dbReference type="NCBI Taxonomy" id="2825249"/>
    <lineage>
        <taxon>Viruses</taxon>
        <taxon>Duplodnaviria</taxon>
        <taxon>Heunggongvirae</taxon>
        <taxon>Uroviricota</taxon>
        <taxon>Caudoviricetes</taxon>
    </lineage>
</organism>
<reference evidence="1" key="1">
    <citation type="journal article" date="2021" name="Proc. Natl. Acad. Sci. U.S.A.">
        <title>A Catalog of Tens of Thousands of Viruses from Human Metagenomes Reveals Hidden Associations with Chronic Diseases.</title>
        <authorList>
            <person name="Tisza M.J."/>
            <person name="Buck C.B."/>
        </authorList>
    </citation>
    <scope>NUCLEOTIDE SEQUENCE</scope>
    <source>
        <strain evidence="1">CtQyH19</strain>
    </source>
</reference>
<sequence>METSDKDIIDRLEKYQDKINSINKEEKEDFIIWLIFNKNDDPDFRIEIKHKNKPEDFKVGQIYRYRDDNFKLKTIKITFIRSSVLFYKVIDIEGEHTISKDKEEVMFDSSLRAELLEPGEMDFDMNPKYYKPSLKFNKTKINYTYGKKKDIQKRRQSI</sequence>